<dbReference type="OrthoDB" id="9804645at2"/>
<evidence type="ECO:0000256" key="2">
    <source>
        <dbReference type="ARBA" id="ARBA00004370"/>
    </source>
</evidence>
<evidence type="ECO:0000256" key="8">
    <source>
        <dbReference type="ARBA" id="ARBA00022840"/>
    </source>
</evidence>
<dbReference type="SUPFAM" id="SSF47384">
    <property type="entry name" value="Homodimeric domain of signal transducing histidine kinase"/>
    <property type="match status" value="1"/>
</dbReference>
<evidence type="ECO:0000256" key="7">
    <source>
        <dbReference type="ARBA" id="ARBA00022777"/>
    </source>
</evidence>
<comment type="subcellular location">
    <subcellularLocation>
        <location evidence="2">Membrane</location>
    </subcellularLocation>
</comment>
<accession>A0A239K6C6</accession>
<dbReference type="GO" id="GO:0000155">
    <property type="term" value="F:phosphorelay sensor kinase activity"/>
    <property type="evidence" value="ECO:0007669"/>
    <property type="project" value="InterPro"/>
</dbReference>
<keyword evidence="5" id="KW-0808">Transferase</keyword>
<dbReference type="InterPro" id="IPR003594">
    <property type="entry name" value="HATPase_dom"/>
</dbReference>
<dbReference type="Gene3D" id="3.30.565.10">
    <property type="entry name" value="Histidine kinase-like ATPase, C-terminal domain"/>
    <property type="match status" value="1"/>
</dbReference>
<dbReference type="PROSITE" id="PS50109">
    <property type="entry name" value="HIS_KIN"/>
    <property type="match status" value="1"/>
</dbReference>
<evidence type="ECO:0000256" key="6">
    <source>
        <dbReference type="ARBA" id="ARBA00022741"/>
    </source>
</evidence>
<dbReference type="PROSITE" id="PS50885">
    <property type="entry name" value="HAMP"/>
    <property type="match status" value="1"/>
</dbReference>
<evidence type="ECO:0000256" key="1">
    <source>
        <dbReference type="ARBA" id="ARBA00000085"/>
    </source>
</evidence>
<dbReference type="GO" id="GO:0005524">
    <property type="term" value="F:ATP binding"/>
    <property type="evidence" value="ECO:0007669"/>
    <property type="project" value="UniProtKB-KW"/>
</dbReference>
<keyword evidence="4" id="KW-0597">Phosphoprotein</keyword>
<evidence type="ECO:0000313" key="13">
    <source>
        <dbReference type="EMBL" id="SNT13917.1"/>
    </source>
</evidence>
<gene>
    <name evidence="13" type="ORF">SAMN06295912_14710</name>
</gene>
<keyword evidence="10" id="KW-1133">Transmembrane helix</keyword>
<keyword evidence="10" id="KW-0472">Membrane</keyword>
<dbReference type="InterPro" id="IPR036890">
    <property type="entry name" value="HATPase_C_sf"/>
</dbReference>
<evidence type="ECO:0000256" key="4">
    <source>
        <dbReference type="ARBA" id="ARBA00022553"/>
    </source>
</evidence>
<evidence type="ECO:0000256" key="3">
    <source>
        <dbReference type="ARBA" id="ARBA00012438"/>
    </source>
</evidence>
<dbReference type="CDD" id="cd00075">
    <property type="entry name" value="HATPase"/>
    <property type="match status" value="1"/>
</dbReference>
<organism evidence="13 14">
    <name type="scientific">Edaphosphingomonas laterariae</name>
    <dbReference type="NCBI Taxonomy" id="861865"/>
    <lineage>
        <taxon>Bacteria</taxon>
        <taxon>Pseudomonadati</taxon>
        <taxon>Pseudomonadota</taxon>
        <taxon>Alphaproteobacteria</taxon>
        <taxon>Sphingomonadales</taxon>
        <taxon>Rhizorhabdaceae</taxon>
        <taxon>Edaphosphingomonas</taxon>
    </lineage>
</organism>
<dbReference type="InterPro" id="IPR005467">
    <property type="entry name" value="His_kinase_dom"/>
</dbReference>
<dbReference type="RefSeq" id="WP_089221261.1">
    <property type="nucleotide sequence ID" value="NZ_FZOS01000047.1"/>
</dbReference>
<keyword evidence="6" id="KW-0547">Nucleotide-binding</keyword>
<dbReference type="PANTHER" id="PTHR44936:SF10">
    <property type="entry name" value="SENSOR PROTEIN RSTB"/>
    <property type="match status" value="1"/>
</dbReference>
<comment type="catalytic activity">
    <reaction evidence="1">
        <text>ATP + protein L-histidine = ADP + protein N-phospho-L-histidine.</text>
        <dbReference type="EC" id="2.7.13.3"/>
    </reaction>
</comment>
<dbReference type="InterPro" id="IPR003660">
    <property type="entry name" value="HAMP_dom"/>
</dbReference>
<evidence type="ECO:0000256" key="10">
    <source>
        <dbReference type="SAM" id="Phobius"/>
    </source>
</evidence>
<dbReference type="EC" id="2.7.13.3" evidence="3"/>
<feature type="transmembrane region" description="Helical" evidence="10">
    <location>
        <begin position="12"/>
        <end position="32"/>
    </location>
</feature>
<dbReference type="InterPro" id="IPR050980">
    <property type="entry name" value="2C_sensor_his_kinase"/>
</dbReference>
<evidence type="ECO:0000256" key="9">
    <source>
        <dbReference type="SAM" id="Coils"/>
    </source>
</evidence>
<dbReference type="InterPro" id="IPR004358">
    <property type="entry name" value="Sig_transdc_His_kin-like_C"/>
</dbReference>
<reference evidence="14" key="1">
    <citation type="submission" date="2017-06" db="EMBL/GenBank/DDBJ databases">
        <authorList>
            <person name="Varghese N."/>
            <person name="Submissions S."/>
        </authorList>
    </citation>
    <scope>NUCLEOTIDE SEQUENCE [LARGE SCALE GENOMIC DNA]</scope>
    <source>
        <strain evidence="14">LNB2</strain>
    </source>
</reference>
<evidence type="ECO:0000313" key="14">
    <source>
        <dbReference type="Proteomes" id="UP000198281"/>
    </source>
</evidence>
<keyword evidence="10" id="KW-0812">Transmembrane</keyword>
<keyword evidence="9" id="KW-0175">Coiled coil</keyword>
<proteinExistence type="predicted"/>
<dbReference type="SMART" id="SM00387">
    <property type="entry name" value="HATPase_c"/>
    <property type="match status" value="1"/>
</dbReference>
<dbReference type="GO" id="GO:0005886">
    <property type="term" value="C:plasma membrane"/>
    <property type="evidence" value="ECO:0007669"/>
    <property type="project" value="TreeGrafter"/>
</dbReference>
<evidence type="ECO:0000259" key="11">
    <source>
        <dbReference type="PROSITE" id="PS50109"/>
    </source>
</evidence>
<feature type="domain" description="HAMP" evidence="12">
    <location>
        <begin position="181"/>
        <end position="229"/>
    </location>
</feature>
<dbReference type="PANTHER" id="PTHR44936">
    <property type="entry name" value="SENSOR PROTEIN CREC"/>
    <property type="match status" value="1"/>
</dbReference>
<evidence type="ECO:0000259" key="12">
    <source>
        <dbReference type="PROSITE" id="PS50885"/>
    </source>
</evidence>
<feature type="domain" description="Histidine kinase" evidence="11">
    <location>
        <begin position="237"/>
        <end position="439"/>
    </location>
</feature>
<protein>
    <recommendedName>
        <fullName evidence="3">histidine kinase</fullName>
        <ecNumber evidence="3">2.7.13.3</ecNumber>
    </recommendedName>
</protein>
<dbReference type="AlphaFoldDB" id="A0A239K6C6"/>
<dbReference type="PRINTS" id="PR00344">
    <property type="entry name" value="BCTRLSENSOR"/>
</dbReference>
<name>A0A239K6C6_9SPHN</name>
<dbReference type="EMBL" id="FZOS01000047">
    <property type="protein sequence ID" value="SNT13917.1"/>
    <property type="molecule type" value="Genomic_DNA"/>
</dbReference>
<dbReference type="Pfam" id="PF02518">
    <property type="entry name" value="HATPase_c"/>
    <property type="match status" value="1"/>
</dbReference>
<feature type="transmembrane region" description="Helical" evidence="10">
    <location>
        <begin position="157"/>
        <end position="180"/>
    </location>
</feature>
<feature type="coiled-coil region" evidence="9">
    <location>
        <begin position="210"/>
        <end position="237"/>
    </location>
</feature>
<keyword evidence="7 13" id="KW-0418">Kinase</keyword>
<dbReference type="Gene3D" id="1.10.287.130">
    <property type="match status" value="1"/>
</dbReference>
<sequence>MLKFGPRRLRDRIALIVLLHLGMMVALIVAFIRTGDGPVYRLPDPANVALIVAAFERTPPTSHKDLTRAFSDANRRVVEIARLPDIGRESVTPATIARYRDALGGRPFRIEIMGGDRSIDLDQPIPLSTHLIRVSVALPDGRAVTIEQKALAPAARIFGNLLLFVAAIGAVDLLVILWLASQTTRPVERLARAVRGDRLETLSPKGPREIIELSGAVQQLRRQLRELIDERTRMLAAIAHDYRTYLTRLELRGEFIEDSEQRRLASKDIEEMRDLLSDTLTFARESVAHDMQHARSDIRQELAEIAAERRARGEVVAIDAIPRPLFVEASHTAIQRMLANLLDNAMRYGGGRAFVRVHTDGRVAHIFVEDEGPGVPAESLERLIEPFERLEPSRARKTGGVGLGLSIVQALAHRYQGELRIENRREGGFRAILCLHLAREHRAGG</sequence>
<dbReference type="SUPFAM" id="SSF55874">
    <property type="entry name" value="ATPase domain of HSP90 chaperone/DNA topoisomerase II/histidine kinase"/>
    <property type="match status" value="1"/>
</dbReference>
<dbReference type="InterPro" id="IPR036097">
    <property type="entry name" value="HisK_dim/P_sf"/>
</dbReference>
<keyword evidence="14" id="KW-1185">Reference proteome</keyword>
<dbReference type="Proteomes" id="UP000198281">
    <property type="component" value="Unassembled WGS sequence"/>
</dbReference>
<keyword evidence="8" id="KW-0067">ATP-binding</keyword>
<evidence type="ECO:0000256" key="5">
    <source>
        <dbReference type="ARBA" id="ARBA00022679"/>
    </source>
</evidence>